<dbReference type="Pfam" id="PF02221">
    <property type="entry name" value="E1_DerP2_DerF2"/>
    <property type="match status" value="1"/>
</dbReference>
<dbReference type="InterPro" id="IPR039670">
    <property type="entry name" value="NPC2-like"/>
</dbReference>
<feature type="signal peptide" evidence="4">
    <location>
        <begin position="1"/>
        <end position="23"/>
    </location>
</feature>
<evidence type="ECO:0000259" key="5">
    <source>
        <dbReference type="SMART" id="SM00737"/>
    </source>
</evidence>
<dbReference type="InterPro" id="IPR014756">
    <property type="entry name" value="Ig_E-set"/>
</dbReference>
<dbReference type="GO" id="GO:0015918">
    <property type="term" value="P:sterol transport"/>
    <property type="evidence" value="ECO:0007669"/>
    <property type="project" value="InterPro"/>
</dbReference>
<dbReference type="GO" id="GO:0032934">
    <property type="term" value="F:sterol binding"/>
    <property type="evidence" value="ECO:0007669"/>
    <property type="project" value="InterPro"/>
</dbReference>
<dbReference type="Proteomes" id="UP001328107">
    <property type="component" value="Unassembled WGS sequence"/>
</dbReference>
<feature type="chain" id="PRO_5043031201" description="MD-2-related lipid-recognition domain-containing protein" evidence="4">
    <location>
        <begin position="24"/>
        <end position="165"/>
    </location>
</feature>
<gene>
    <name evidence="6" type="ORF">PMAYCL1PPCAC_03077</name>
</gene>
<dbReference type="FunFam" id="2.60.40.770:FF:000001">
    <property type="entry name" value="NPC intracellular cholesterol transporter 2"/>
    <property type="match status" value="1"/>
</dbReference>
<protein>
    <recommendedName>
        <fullName evidence="5">MD-2-related lipid-recognition domain-containing protein</fullName>
    </recommendedName>
</protein>
<accession>A0AAN5C7L5</accession>
<evidence type="ECO:0000256" key="1">
    <source>
        <dbReference type="ARBA" id="ARBA00004613"/>
    </source>
</evidence>
<dbReference type="GO" id="GO:0005576">
    <property type="term" value="C:extracellular region"/>
    <property type="evidence" value="ECO:0007669"/>
    <property type="project" value="UniProtKB-SubCell"/>
</dbReference>
<dbReference type="AlphaFoldDB" id="A0AAN5C7L5"/>
<evidence type="ECO:0000313" key="7">
    <source>
        <dbReference type="Proteomes" id="UP001328107"/>
    </source>
</evidence>
<dbReference type="EMBL" id="BTRK01000001">
    <property type="protein sequence ID" value="GMR32882.1"/>
    <property type="molecule type" value="Genomic_DNA"/>
</dbReference>
<sequence>LQPTMSRPLLLLSVSLLASAASAAFSEMQYKNCNSIFEIKSVEATDCTIFEQEIKGETKKVCLFKSGTKPSIKIAFVPNETGVDGLETSVRAKFGKSTLPYAMTDFETCKHGGIACPLIGSQEYAYTQEFHIDPSYPTGELFQVNWAIGKGEKKHICVVFLAKIE</sequence>
<evidence type="ECO:0000256" key="2">
    <source>
        <dbReference type="ARBA" id="ARBA00006370"/>
    </source>
</evidence>
<keyword evidence="7" id="KW-1185">Reference proteome</keyword>
<comment type="caution">
    <text evidence="6">The sequence shown here is derived from an EMBL/GenBank/DDBJ whole genome shotgun (WGS) entry which is preliminary data.</text>
</comment>
<reference evidence="7" key="1">
    <citation type="submission" date="2022-10" db="EMBL/GenBank/DDBJ databases">
        <title>Genome assembly of Pristionchus species.</title>
        <authorList>
            <person name="Yoshida K."/>
            <person name="Sommer R.J."/>
        </authorList>
    </citation>
    <scope>NUCLEOTIDE SEQUENCE [LARGE SCALE GENOMIC DNA]</scope>
    <source>
        <strain evidence="7">RS5460</strain>
    </source>
</reference>
<proteinExistence type="inferred from homology"/>
<dbReference type="PANTHER" id="PTHR11306">
    <property type="entry name" value="NIEMANN PICK TYPE C2 PROTEIN NPC2-RELATED"/>
    <property type="match status" value="1"/>
</dbReference>
<dbReference type="InterPro" id="IPR003172">
    <property type="entry name" value="ML_dom"/>
</dbReference>
<comment type="subcellular location">
    <subcellularLocation>
        <location evidence="1">Secreted</location>
    </subcellularLocation>
</comment>
<dbReference type="Gene3D" id="2.60.40.770">
    <property type="match status" value="1"/>
</dbReference>
<dbReference type="SMART" id="SM00737">
    <property type="entry name" value="ML"/>
    <property type="match status" value="1"/>
</dbReference>
<dbReference type="SUPFAM" id="SSF81296">
    <property type="entry name" value="E set domains"/>
    <property type="match status" value="1"/>
</dbReference>
<dbReference type="PANTHER" id="PTHR11306:SF68">
    <property type="entry name" value="NPC INTRACELLULAR CHOLESTEROL TRANSPORTER 2"/>
    <property type="match status" value="1"/>
</dbReference>
<evidence type="ECO:0000256" key="4">
    <source>
        <dbReference type="SAM" id="SignalP"/>
    </source>
</evidence>
<comment type="similarity">
    <text evidence="2">Belongs to the NPC2 family.</text>
</comment>
<evidence type="ECO:0000313" key="6">
    <source>
        <dbReference type="EMBL" id="GMR32882.1"/>
    </source>
</evidence>
<organism evidence="6 7">
    <name type="scientific">Pristionchus mayeri</name>
    <dbReference type="NCBI Taxonomy" id="1317129"/>
    <lineage>
        <taxon>Eukaryota</taxon>
        <taxon>Metazoa</taxon>
        <taxon>Ecdysozoa</taxon>
        <taxon>Nematoda</taxon>
        <taxon>Chromadorea</taxon>
        <taxon>Rhabditida</taxon>
        <taxon>Rhabditina</taxon>
        <taxon>Diplogasteromorpha</taxon>
        <taxon>Diplogasteroidea</taxon>
        <taxon>Neodiplogasteridae</taxon>
        <taxon>Pristionchus</taxon>
    </lineage>
</organism>
<keyword evidence="4" id="KW-0732">Signal</keyword>
<evidence type="ECO:0000256" key="3">
    <source>
        <dbReference type="ARBA" id="ARBA00022525"/>
    </source>
</evidence>
<feature type="domain" description="MD-2-related lipid-recognition" evidence="5">
    <location>
        <begin position="30"/>
        <end position="162"/>
    </location>
</feature>
<keyword evidence="3" id="KW-0964">Secreted</keyword>
<feature type="non-terminal residue" evidence="6">
    <location>
        <position position="1"/>
    </location>
</feature>
<name>A0AAN5C7L5_9BILA</name>